<evidence type="ECO:0000256" key="1">
    <source>
        <dbReference type="ARBA" id="ARBA00022801"/>
    </source>
</evidence>
<evidence type="ECO:0000313" key="5">
    <source>
        <dbReference type="Proteomes" id="UP000184420"/>
    </source>
</evidence>
<dbReference type="InterPro" id="IPR001969">
    <property type="entry name" value="Aspartic_peptidase_AS"/>
</dbReference>
<dbReference type="Pfam" id="PF13650">
    <property type="entry name" value="Asp_protease_2"/>
    <property type="match status" value="1"/>
</dbReference>
<dbReference type="EMBL" id="FRBL01000013">
    <property type="protein sequence ID" value="SHM90527.1"/>
    <property type="molecule type" value="Genomic_DNA"/>
</dbReference>
<dbReference type="PROSITE" id="PS50175">
    <property type="entry name" value="ASP_PROT_RETROV"/>
    <property type="match status" value="1"/>
</dbReference>
<feature type="domain" description="Peptidase A2" evidence="3">
    <location>
        <begin position="319"/>
        <end position="360"/>
    </location>
</feature>
<organism evidence="4 5">
    <name type="scientific">Chitinophaga jiangningensis</name>
    <dbReference type="NCBI Taxonomy" id="1419482"/>
    <lineage>
        <taxon>Bacteria</taxon>
        <taxon>Pseudomonadati</taxon>
        <taxon>Bacteroidota</taxon>
        <taxon>Chitinophagia</taxon>
        <taxon>Chitinophagales</taxon>
        <taxon>Chitinophagaceae</taxon>
        <taxon>Chitinophaga</taxon>
    </lineage>
</organism>
<sequence length="424" mass="47379">MKHRLITSIALVILLPGAALQTYAQPPSPQFQKIYGLIKEKNFFKAREIYNTDSAQLSIPYRCFADAVLQNAFNKPAASDKKIDVLIAGKYALPDSLRLKLFRIKEDNAIKQYDYATAYTTLNTVLADFKNQLTQEEMKDMQNSLKIWNALKDQPKQTITINGYNELKMHKDKAGLKNLQITTSKDTLPFIFDTGANISTITESTAKRMEMIIIPAAIEVSTITGNTVKANLAVCKKFRLGNIDIENAVFLVLKDKELSFPQISYQIHGILGYPVIEALKEVQLTIDDYLIIPLKETAMTGNSNLAIDGLTPLIYIDDMNFTFDTGADHTILYAAFYRQNKTRIDKAYKLTKVSLGGAGGHTVLPGFKISHSFTINGKNVTINDISLLKDNISNEAGHGNIGQDVIKQFGKMTINFDQMFIKLD</sequence>
<evidence type="ECO:0000313" key="4">
    <source>
        <dbReference type="EMBL" id="SHM90527.1"/>
    </source>
</evidence>
<dbReference type="SUPFAM" id="SSF50630">
    <property type="entry name" value="Acid proteases"/>
    <property type="match status" value="1"/>
</dbReference>
<dbReference type="Gene3D" id="2.40.70.10">
    <property type="entry name" value="Acid Proteases"/>
    <property type="match status" value="2"/>
</dbReference>
<name>A0A1M7MI85_9BACT</name>
<dbReference type="GO" id="GO:0006508">
    <property type="term" value="P:proteolysis"/>
    <property type="evidence" value="ECO:0007669"/>
    <property type="project" value="UniProtKB-KW"/>
</dbReference>
<dbReference type="GO" id="GO:0004190">
    <property type="term" value="F:aspartic-type endopeptidase activity"/>
    <property type="evidence" value="ECO:0007669"/>
    <property type="project" value="InterPro"/>
</dbReference>
<dbReference type="InterPro" id="IPR021109">
    <property type="entry name" value="Peptidase_aspartic_dom_sf"/>
</dbReference>
<dbReference type="Proteomes" id="UP000184420">
    <property type="component" value="Unassembled WGS sequence"/>
</dbReference>
<evidence type="ECO:0000259" key="3">
    <source>
        <dbReference type="PROSITE" id="PS50175"/>
    </source>
</evidence>
<dbReference type="PROSITE" id="PS00141">
    <property type="entry name" value="ASP_PROTEASE"/>
    <property type="match status" value="1"/>
</dbReference>
<keyword evidence="2" id="KW-0732">Signal</keyword>
<feature type="signal peptide" evidence="2">
    <location>
        <begin position="1"/>
        <end position="24"/>
    </location>
</feature>
<keyword evidence="1" id="KW-0378">Hydrolase</keyword>
<dbReference type="RefSeq" id="WP_073087351.1">
    <property type="nucleotide sequence ID" value="NZ_FRBL01000013.1"/>
</dbReference>
<feature type="chain" id="PRO_5013360006" evidence="2">
    <location>
        <begin position="25"/>
        <end position="424"/>
    </location>
</feature>
<keyword evidence="5" id="KW-1185">Reference proteome</keyword>
<evidence type="ECO:0000256" key="2">
    <source>
        <dbReference type="SAM" id="SignalP"/>
    </source>
</evidence>
<dbReference type="OrthoDB" id="622881at2"/>
<gene>
    <name evidence="4" type="ORF">SAMN05444266_11374</name>
</gene>
<dbReference type="InterPro" id="IPR001995">
    <property type="entry name" value="Peptidase_A2_cat"/>
</dbReference>
<protein>
    <submittedName>
        <fullName evidence="4">Aspartyl protease</fullName>
    </submittedName>
</protein>
<reference evidence="4 5" key="1">
    <citation type="submission" date="2016-11" db="EMBL/GenBank/DDBJ databases">
        <authorList>
            <person name="Jaros S."/>
            <person name="Januszkiewicz K."/>
            <person name="Wedrychowicz H."/>
        </authorList>
    </citation>
    <scope>NUCLEOTIDE SEQUENCE [LARGE SCALE GENOMIC DNA]</scope>
    <source>
        <strain evidence="4 5">DSM 27406</strain>
    </source>
</reference>
<accession>A0A1M7MI85</accession>
<proteinExistence type="predicted"/>
<dbReference type="AlphaFoldDB" id="A0A1M7MI85"/>
<keyword evidence="4" id="KW-0645">Protease</keyword>